<dbReference type="PROSITE" id="PS51094">
    <property type="entry name" value="PTS_EIIA_TYPE_2"/>
    <property type="match status" value="1"/>
</dbReference>
<organism evidence="8 9">
    <name type="scientific">Acetomicrobium hydrogeniformans ATCC BAA-1850</name>
    <dbReference type="NCBI Taxonomy" id="592015"/>
    <lineage>
        <taxon>Bacteria</taxon>
        <taxon>Thermotogati</taxon>
        <taxon>Synergistota</taxon>
        <taxon>Synergistia</taxon>
        <taxon>Synergistales</taxon>
        <taxon>Acetomicrobiaceae</taxon>
        <taxon>Acetomicrobium</taxon>
    </lineage>
</organism>
<dbReference type="GO" id="GO:0009401">
    <property type="term" value="P:phosphoenolpyruvate-dependent sugar phosphotransferase system"/>
    <property type="evidence" value="ECO:0007669"/>
    <property type="project" value="UniProtKB-KW"/>
</dbReference>
<feature type="domain" description="PTS EIIA type-2" evidence="7">
    <location>
        <begin position="5"/>
        <end position="149"/>
    </location>
</feature>
<dbReference type="NCBIfam" id="TIGR00848">
    <property type="entry name" value="fruA"/>
    <property type="match status" value="1"/>
</dbReference>
<evidence type="ECO:0000256" key="3">
    <source>
        <dbReference type="ARBA" id="ARBA00022553"/>
    </source>
</evidence>
<keyword evidence="2" id="KW-0813">Transport</keyword>
<keyword evidence="3" id="KW-0597">Phosphoprotein</keyword>
<evidence type="ECO:0000256" key="1">
    <source>
        <dbReference type="ARBA" id="ARBA00004496"/>
    </source>
</evidence>
<reference evidence="9" key="1">
    <citation type="submission" date="2012-09" db="EMBL/GenBank/DDBJ databases">
        <authorList>
            <person name="Weinstock G."/>
            <person name="Sodergren E."/>
            <person name="Clifton S."/>
            <person name="Fulton L."/>
            <person name="Fulton B."/>
            <person name="Courtney L."/>
            <person name="Fronick C."/>
            <person name="Harrison M."/>
            <person name="Strong C."/>
            <person name="Farmer C."/>
            <person name="Delehaunty K."/>
            <person name="Markovic C."/>
            <person name="Hall O."/>
            <person name="Minx P."/>
            <person name="Tomlinson C."/>
            <person name="Mitreva M."/>
            <person name="Nelson J."/>
            <person name="Hou S."/>
            <person name="Wollam A."/>
            <person name="Pepin K.H."/>
            <person name="Johnson M."/>
            <person name="Bhonagiri V."/>
            <person name="Nash W.E."/>
            <person name="Suruliraj S."/>
            <person name="Warren W."/>
            <person name="Chinwalla A."/>
            <person name="Mardis E.R."/>
            <person name="Wilson R.K."/>
        </authorList>
    </citation>
    <scope>NUCLEOTIDE SEQUENCE [LARGE SCALE GENOMIC DNA]</scope>
    <source>
        <strain evidence="9">OS1</strain>
    </source>
</reference>
<evidence type="ECO:0000256" key="5">
    <source>
        <dbReference type="ARBA" id="ARBA00022679"/>
    </source>
</evidence>
<dbReference type="InterPro" id="IPR051541">
    <property type="entry name" value="PTS_SugarTrans_NitroReg"/>
</dbReference>
<dbReference type="PANTHER" id="PTHR47738">
    <property type="entry name" value="PTS SYSTEM FRUCTOSE-LIKE EIIA COMPONENT-RELATED"/>
    <property type="match status" value="1"/>
</dbReference>
<dbReference type="RefSeq" id="WP_009202232.1">
    <property type="nucleotide sequence ID" value="NZ_ACJX03000001.1"/>
</dbReference>
<dbReference type="Gene3D" id="3.40.930.10">
    <property type="entry name" value="Mannitol-specific EII, Chain A"/>
    <property type="match status" value="1"/>
</dbReference>
<dbReference type="PROSITE" id="PS00372">
    <property type="entry name" value="PTS_EIIA_TYPE_2_HIS"/>
    <property type="match status" value="1"/>
</dbReference>
<protein>
    <submittedName>
        <fullName evidence="8">Phosphoenolpyruvate-dependent sugar phosphotransferase system, EIIA 2</fullName>
    </submittedName>
</protein>
<dbReference type="GO" id="GO:0005737">
    <property type="term" value="C:cytoplasm"/>
    <property type="evidence" value="ECO:0007669"/>
    <property type="project" value="UniProtKB-SubCell"/>
</dbReference>
<proteinExistence type="predicted"/>
<keyword evidence="5 8" id="KW-0808">Transferase</keyword>
<dbReference type="Pfam" id="PF00359">
    <property type="entry name" value="PTS_EIIA_2"/>
    <property type="match status" value="1"/>
</dbReference>
<keyword evidence="4" id="KW-0762">Sugar transport</keyword>
<dbReference type="EMBL" id="ACJX03000001">
    <property type="protein sequence ID" value="KRT35118.1"/>
    <property type="molecule type" value="Genomic_DNA"/>
</dbReference>
<evidence type="ECO:0000256" key="2">
    <source>
        <dbReference type="ARBA" id="ARBA00022448"/>
    </source>
</evidence>
<name>A0A0T5XB34_9BACT</name>
<dbReference type="FunFam" id="3.40.930.10:FF:000009">
    <property type="entry name" value="PTS system, fructose specific IIABC component"/>
    <property type="match status" value="1"/>
</dbReference>
<evidence type="ECO:0000256" key="4">
    <source>
        <dbReference type="ARBA" id="ARBA00022597"/>
    </source>
</evidence>
<dbReference type="GO" id="GO:0008982">
    <property type="term" value="F:protein-N(PI)-phosphohistidine-sugar phosphotransferase activity"/>
    <property type="evidence" value="ECO:0007669"/>
    <property type="project" value="InterPro"/>
</dbReference>
<sequence>MNIKDLLSEGRILLDLTADAKEDVWRALANKMYEDGIVADVEAYLRDVAEREKQGTTGVGFGVAIPHAKSDAVKAAGLAMARTTQGIDAASLDGTKADIFFLIAAPKDADKVYLQALSKLARLLMHENFRESLRNAKSPRDVLDVIERQEEQMS</sequence>
<dbReference type="Proteomes" id="UP000005273">
    <property type="component" value="Unassembled WGS sequence"/>
</dbReference>
<keyword evidence="9" id="KW-1185">Reference proteome</keyword>
<dbReference type="InterPro" id="IPR004715">
    <property type="entry name" value="PTS_IIA_fruc"/>
</dbReference>
<dbReference type="InterPro" id="IPR002178">
    <property type="entry name" value="PTS_EIIA_type-2_dom"/>
</dbReference>
<dbReference type="AlphaFoldDB" id="A0A0T5XB34"/>
<evidence type="ECO:0000313" key="8">
    <source>
        <dbReference type="EMBL" id="KRT35118.1"/>
    </source>
</evidence>
<dbReference type="CDD" id="cd00211">
    <property type="entry name" value="PTS_IIA_fru"/>
    <property type="match status" value="1"/>
</dbReference>
<evidence type="ECO:0000256" key="6">
    <source>
        <dbReference type="ARBA" id="ARBA00022683"/>
    </source>
</evidence>
<dbReference type="PANTHER" id="PTHR47738:SF2">
    <property type="entry name" value="PTS SYSTEM FRUCTOSE-LIKE EIIA COMPONENT"/>
    <property type="match status" value="1"/>
</dbReference>
<dbReference type="eggNOG" id="COG1762">
    <property type="taxonomic scope" value="Bacteria"/>
</dbReference>
<dbReference type="SUPFAM" id="SSF55804">
    <property type="entry name" value="Phoshotransferase/anion transport protein"/>
    <property type="match status" value="1"/>
</dbReference>
<accession>A0A0T5XB34</accession>
<dbReference type="OrthoDB" id="95460at2"/>
<dbReference type="GO" id="GO:0016020">
    <property type="term" value="C:membrane"/>
    <property type="evidence" value="ECO:0007669"/>
    <property type="project" value="InterPro"/>
</dbReference>
<gene>
    <name evidence="8" type="ORF">HMPREF1705_04381</name>
</gene>
<comment type="subcellular location">
    <subcellularLocation>
        <location evidence="1">Cytoplasm</location>
    </subcellularLocation>
</comment>
<evidence type="ECO:0000259" key="7">
    <source>
        <dbReference type="PROSITE" id="PS51094"/>
    </source>
</evidence>
<dbReference type="InterPro" id="IPR016152">
    <property type="entry name" value="PTrfase/Anion_transptr"/>
</dbReference>
<dbReference type="STRING" id="592015.HMPREF1705_04381"/>
<evidence type="ECO:0000313" key="9">
    <source>
        <dbReference type="Proteomes" id="UP000005273"/>
    </source>
</evidence>
<keyword evidence="8" id="KW-0670">Pyruvate</keyword>
<comment type="caution">
    <text evidence="8">The sequence shown here is derived from an EMBL/GenBank/DDBJ whole genome shotgun (WGS) entry which is preliminary data.</text>
</comment>
<keyword evidence="6" id="KW-0598">Phosphotransferase system</keyword>